<evidence type="ECO:0000313" key="7">
    <source>
        <dbReference type="Proteomes" id="UP001562425"/>
    </source>
</evidence>
<dbReference type="SMART" id="SM00225">
    <property type="entry name" value="BTB"/>
    <property type="match status" value="1"/>
</dbReference>
<evidence type="ECO:0000313" key="6">
    <source>
        <dbReference type="EMBL" id="KAL1400664.1"/>
    </source>
</evidence>
<dbReference type="InterPro" id="IPR011333">
    <property type="entry name" value="SKP1/BTB/POZ_sf"/>
</dbReference>
<comment type="subcellular location">
    <subcellularLocation>
        <location evidence="1">Nucleus</location>
    </subcellularLocation>
</comment>
<dbReference type="Pfam" id="PF00651">
    <property type="entry name" value="BTB"/>
    <property type="match status" value="1"/>
</dbReference>
<dbReference type="Gene3D" id="3.30.710.10">
    <property type="entry name" value="Potassium Channel Kv1.1, Chain A"/>
    <property type="match status" value="1"/>
</dbReference>
<keyword evidence="3" id="KW-0833">Ubl conjugation pathway</keyword>
<keyword evidence="4" id="KW-0539">Nucleus</keyword>
<gene>
    <name evidence="6" type="ORF">pipiens_007248</name>
</gene>
<dbReference type="SUPFAM" id="SSF54695">
    <property type="entry name" value="POZ domain"/>
    <property type="match status" value="1"/>
</dbReference>
<dbReference type="PROSITE" id="PS50097">
    <property type="entry name" value="BTB"/>
    <property type="match status" value="1"/>
</dbReference>
<dbReference type="PANTHER" id="PTHR24413">
    <property type="entry name" value="SPECKLE-TYPE POZ PROTEIN"/>
    <property type="match status" value="1"/>
</dbReference>
<protein>
    <recommendedName>
        <fullName evidence="5">BTB domain-containing protein</fullName>
    </recommendedName>
</protein>
<sequence length="272" mass="31071">MSELNNVSEKNVTSVRSSQYDYTWEINNYSVWSTMVGWGWSSLIECEALHQAVMPEDKLIIRCKIIANTLIVTETIQQNLKKLPEPLPSSLGQDLKTLIEDNKFGDVAILIDGQQFLAHKCILTARSPVFAAMFEHQLQETIQNCVTISDVDPLVFKELLRYVYTDELTTLDTMAHALYTAADKYVIPTLKSRCQYHILDRLSDETVAETLVLAEMHSDQEMKKRALKFLSETMTTEVTETEGWMNMVQTHPYLVDETVKALLEVRKTVGKE</sequence>
<dbReference type="FunFam" id="3.30.710.10:FF:000159">
    <property type="entry name" value="Speckle-type POZ protein B"/>
    <property type="match status" value="1"/>
</dbReference>
<reference evidence="6 7" key="1">
    <citation type="submission" date="2024-05" db="EMBL/GenBank/DDBJ databases">
        <title>Culex pipiens pipiens assembly and annotation.</title>
        <authorList>
            <person name="Alout H."/>
            <person name="Durand T."/>
        </authorList>
    </citation>
    <scope>NUCLEOTIDE SEQUENCE [LARGE SCALE GENOMIC DNA]</scope>
    <source>
        <strain evidence="6">HA-2024</strain>
        <tissue evidence="6">Whole body</tissue>
    </source>
</reference>
<proteinExistence type="inferred from homology"/>
<dbReference type="Proteomes" id="UP001562425">
    <property type="component" value="Unassembled WGS sequence"/>
</dbReference>
<dbReference type="InterPro" id="IPR056423">
    <property type="entry name" value="BACK_BPM_SPOP"/>
</dbReference>
<evidence type="ECO:0000256" key="3">
    <source>
        <dbReference type="ARBA" id="ARBA00022786"/>
    </source>
</evidence>
<comment type="caution">
    <text evidence="6">The sequence shown here is derived from an EMBL/GenBank/DDBJ whole genome shotgun (WGS) entry which is preliminary data.</text>
</comment>
<feature type="domain" description="BTB" evidence="5">
    <location>
        <begin position="105"/>
        <end position="172"/>
    </location>
</feature>
<evidence type="ECO:0000256" key="2">
    <source>
        <dbReference type="ARBA" id="ARBA00010846"/>
    </source>
</evidence>
<evidence type="ECO:0000256" key="4">
    <source>
        <dbReference type="ARBA" id="ARBA00023242"/>
    </source>
</evidence>
<comment type="similarity">
    <text evidence="2">Belongs to the Tdpoz family.</text>
</comment>
<dbReference type="EMBL" id="JBEHCU010005170">
    <property type="protein sequence ID" value="KAL1400664.1"/>
    <property type="molecule type" value="Genomic_DNA"/>
</dbReference>
<dbReference type="GO" id="GO:0005634">
    <property type="term" value="C:nucleus"/>
    <property type="evidence" value="ECO:0007669"/>
    <property type="project" value="UniProtKB-SubCell"/>
</dbReference>
<name>A0ABD1DQK8_CULPP</name>
<evidence type="ECO:0000256" key="1">
    <source>
        <dbReference type="ARBA" id="ARBA00004123"/>
    </source>
</evidence>
<evidence type="ECO:0000259" key="5">
    <source>
        <dbReference type="PROSITE" id="PS50097"/>
    </source>
</evidence>
<keyword evidence="7" id="KW-1185">Reference proteome</keyword>
<dbReference type="InterPro" id="IPR000210">
    <property type="entry name" value="BTB/POZ_dom"/>
</dbReference>
<dbReference type="Gene3D" id="6.10.250.3030">
    <property type="match status" value="1"/>
</dbReference>
<organism evidence="6 7">
    <name type="scientific">Culex pipiens pipiens</name>
    <name type="common">Northern house mosquito</name>
    <dbReference type="NCBI Taxonomy" id="38569"/>
    <lineage>
        <taxon>Eukaryota</taxon>
        <taxon>Metazoa</taxon>
        <taxon>Ecdysozoa</taxon>
        <taxon>Arthropoda</taxon>
        <taxon>Hexapoda</taxon>
        <taxon>Insecta</taxon>
        <taxon>Pterygota</taxon>
        <taxon>Neoptera</taxon>
        <taxon>Endopterygota</taxon>
        <taxon>Diptera</taxon>
        <taxon>Nematocera</taxon>
        <taxon>Culicoidea</taxon>
        <taxon>Culicidae</taxon>
        <taxon>Culicinae</taxon>
        <taxon>Culicini</taxon>
        <taxon>Culex</taxon>
        <taxon>Culex</taxon>
    </lineage>
</organism>
<dbReference type="Pfam" id="PF24570">
    <property type="entry name" value="BACK_BPM_SPOP"/>
    <property type="match status" value="1"/>
</dbReference>
<dbReference type="Gene3D" id="6.20.250.50">
    <property type="match status" value="1"/>
</dbReference>
<accession>A0ABD1DQK8</accession>
<dbReference type="AlphaFoldDB" id="A0ABD1DQK8"/>